<accession>A0ACB9CN87</accession>
<keyword evidence="2" id="KW-1185">Reference proteome</keyword>
<dbReference type="Proteomes" id="UP001055879">
    <property type="component" value="Linkage Group LG04"/>
</dbReference>
<organism evidence="1 2">
    <name type="scientific">Arctium lappa</name>
    <name type="common">Greater burdock</name>
    <name type="synonym">Lappa major</name>
    <dbReference type="NCBI Taxonomy" id="4217"/>
    <lineage>
        <taxon>Eukaryota</taxon>
        <taxon>Viridiplantae</taxon>
        <taxon>Streptophyta</taxon>
        <taxon>Embryophyta</taxon>
        <taxon>Tracheophyta</taxon>
        <taxon>Spermatophyta</taxon>
        <taxon>Magnoliopsida</taxon>
        <taxon>eudicotyledons</taxon>
        <taxon>Gunneridae</taxon>
        <taxon>Pentapetalae</taxon>
        <taxon>asterids</taxon>
        <taxon>campanulids</taxon>
        <taxon>Asterales</taxon>
        <taxon>Asteraceae</taxon>
        <taxon>Carduoideae</taxon>
        <taxon>Cardueae</taxon>
        <taxon>Arctiinae</taxon>
        <taxon>Arctium</taxon>
    </lineage>
</organism>
<protein>
    <submittedName>
        <fullName evidence="1">Uncharacterized protein</fullName>
    </submittedName>
</protein>
<comment type="caution">
    <text evidence="1">The sequence shown here is derived from an EMBL/GenBank/DDBJ whole genome shotgun (WGS) entry which is preliminary data.</text>
</comment>
<evidence type="ECO:0000313" key="1">
    <source>
        <dbReference type="EMBL" id="KAI3735744.1"/>
    </source>
</evidence>
<gene>
    <name evidence="1" type="ORF">L6452_15255</name>
</gene>
<dbReference type="EMBL" id="CM042050">
    <property type="protein sequence ID" value="KAI3735744.1"/>
    <property type="molecule type" value="Genomic_DNA"/>
</dbReference>
<name>A0ACB9CN87_ARCLA</name>
<reference evidence="2" key="1">
    <citation type="journal article" date="2022" name="Mol. Ecol. Resour.">
        <title>The genomes of chicory, endive, great burdock and yacon provide insights into Asteraceae palaeo-polyploidization history and plant inulin production.</title>
        <authorList>
            <person name="Fan W."/>
            <person name="Wang S."/>
            <person name="Wang H."/>
            <person name="Wang A."/>
            <person name="Jiang F."/>
            <person name="Liu H."/>
            <person name="Zhao H."/>
            <person name="Xu D."/>
            <person name="Zhang Y."/>
        </authorList>
    </citation>
    <scope>NUCLEOTIDE SEQUENCE [LARGE SCALE GENOMIC DNA]</scope>
    <source>
        <strain evidence="2">cv. Niubang</strain>
    </source>
</reference>
<evidence type="ECO:0000313" key="2">
    <source>
        <dbReference type="Proteomes" id="UP001055879"/>
    </source>
</evidence>
<reference evidence="1 2" key="2">
    <citation type="journal article" date="2022" name="Mol. Ecol. Resour.">
        <title>The genomes of chicory, endive, great burdock and yacon provide insights into Asteraceae paleo-polyploidization history and plant inulin production.</title>
        <authorList>
            <person name="Fan W."/>
            <person name="Wang S."/>
            <person name="Wang H."/>
            <person name="Wang A."/>
            <person name="Jiang F."/>
            <person name="Liu H."/>
            <person name="Zhao H."/>
            <person name="Xu D."/>
            <person name="Zhang Y."/>
        </authorList>
    </citation>
    <scope>NUCLEOTIDE SEQUENCE [LARGE SCALE GENOMIC DNA]</scope>
    <source>
        <strain evidence="2">cv. Niubang</strain>
    </source>
</reference>
<sequence length="471" mass="52302">MARSVWDLLLNWWENIISPGSSATKLLGFAFMEKKPSHHDEILKHIYDGHDMKNIVVLRHCTVPNSLNDEQSNHIQLKQHTEREVEPEGSKMEIDLVGKTVENKQIILKGYTDGSPLETDMELKVGDGLKLEAPKGSNAIVVKNLYLSCDPYMRGRMRDFHGSYLPPFSPGSAIEGFGVSKVVDSDDPNLKRGDLVSGFTNWEEYSIIHKTKTGQLRKIEQDDGIPLSYHVGLLGMPGFTAYVGFYEVCGPKKGDYVYVSAASGAVGQLVGQLAKLHGCYVVGSAGTSKKVELLKNKLGFDEAFNYKQELDLEAALMRYFPQGIDIYFDNVGGAMLDAALANMRIHGRVAVCGMVSQTNRTDTQTFRNMFSVISKRVTIKGFLQSDFVHLYPRFLEDIKGWYKQGKIVYLEDMNDGLETAPAAFVGLFSGKNVGKQVICVASELPGKGWSLTTQEIDANGGQHRSNQQRQV</sequence>
<proteinExistence type="predicted"/>